<gene>
    <name evidence="1" type="ORF">CEXT_29591</name>
</gene>
<organism evidence="1 2">
    <name type="scientific">Caerostris extrusa</name>
    <name type="common">Bark spider</name>
    <name type="synonym">Caerostris bankana</name>
    <dbReference type="NCBI Taxonomy" id="172846"/>
    <lineage>
        <taxon>Eukaryota</taxon>
        <taxon>Metazoa</taxon>
        <taxon>Ecdysozoa</taxon>
        <taxon>Arthropoda</taxon>
        <taxon>Chelicerata</taxon>
        <taxon>Arachnida</taxon>
        <taxon>Araneae</taxon>
        <taxon>Araneomorphae</taxon>
        <taxon>Entelegynae</taxon>
        <taxon>Araneoidea</taxon>
        <taxon>Araneidae</taxon>
        <taxon>Caerostris</taxon>
    </lineage>
</organism>
<accession>A0AAV4NDY8</accession>
<keyword evidence="2" id="KW-1185">Reference proteome</keyword>
<dbReference type="EMBL" id="BPLR01003280">
    <property type="protein sequence ID" value="GIX82990.1"/>
    <property type="molecule type" value="Genomic_DNA"/>
</dbReference>
<reference evidence="1 2" key="1">
    <citation type="submission" date="2021-06" db="EMBL/GenBank/DDBJ databases">
        <title>Caerostris extrusa draft genome.</title>
        <authorList>
            <person name="Kono N."/>
            <person name="Arakawa K."/>
        </authorList>
    </citation>
    <scope>NUCLEOTIDE SEQUENCE [LARGE SCALE GENOMIC DNA]</scope>
</reference>
<sequence>MWASLDEFPIVSYCMSGKRNRSSKSNNISNQVECRRNEKLDYCDKLLPKCLIQGLQGDVVKIVEYTEEEEAEGHLDLAALQL</sequence>
<evidence type="ECO:0000313" key="2">
    <source>
        <dbReference type="Proteomes" id="UP001054945"/>
    </source>
</evidence>
<evidence type="ECO:0000313" key="1">
    <source>
        <dbReference type="EMBL" id="GIX82990.1"/>
    </source>
</evidence>
<protein>
    <submittedName>
        <fullName evidence="1">Uncharacterized protein</fullName>
    </submittedName>
</protein>
<comment type="caution">
    <text evidence="1">The sequence shown here is derived from an EMBL/GenBank/DDBJ whole genome shotgun (WGS) entry which is preliminary data.</text>
</comment>
<dbReference type="Proteomes" id="UP001054945">
    <property type="component" value="Unassembled WGS sequence"/>
</dbReference>
<name>A0AAV4NDY8_CAEEX</name>
<proteinExistence type="predicted"/>
<dbReference type="AlphaFoldDB" id="A0AAV4NDY8"/>